<reference evidence="1 2" key="1">
    <citation type="submission" date="2018-08" db="EMBL/GenBank/DDBJ databases">
        <title>Aphanomyces genome sequencing and annotation.</title>
        <authorList>
            <person name="Minardi D."/>
            <person name="Oidtmann B."/>
            <person name="Van Der Giezen M."/>
            <person name="Studholme D.J."/>
        </authorList>
    </citation>
    <scope>NUCLEOTIDE SEQUENCE [LARGE SCALE GENOMIC DNA]</scope>
    <source>
        <strain evidence="1 2">SA</strain>
    </source>
</reference>
<organism evidence="1 2">
    <name type="scientific">Aphanomyces astaci</name>
    <name type="common">Crayfish plague agent</name>
    <dbReference type="NCBI Taxonomy" id="112090"/>
    <lineage>
        <taxon>Eukaryota</taxon>
        <taxon>Sar</taxon>
        <taxon>Stramenopiles</taxon>
        <taxon>Oomycota</taxon>
        <taxon>Saprolegniomycetes</taxon>
        <taxon>Saprolegniales</taxon>
        <taxon>Verrucalvaceae</taxon>
        <taxon>Aphanomyces</taxon>
    </lineage>
</organism>
<gene>
    <name evidence="1" type="ORF">DYB38_012010</name>
</gene>
<evidence type="ECO:0000313" key="2">
    <source>
        <dbReference type="Proteomes" id="UP000265716"/>
    </source>
</evidence>
<protein>
    <recommendedName>
        <fullName evidence="3">Transmembrane protein 135 N-terminal domain-containing protein</fullName>
    </recommendedName>
</protein>
<dbReference type="VEuPathDB" id="FungiDB:H257_18205"/>
<name>A0A397DUM0_APHAT</name>
<dbReference type="AlphaFoldDB" id="A0A397DUM0"/>
<accession>A0A397DUM0</accession>
<dbReference type="EMBL" id="QUTC01003746">
    <property type="protein sequence ID" value="RHY68514.1"/>
    <property type="molecule type" value="Genomic_DNA"/>
</dbReference>
<dbReference type="Proteomes" id="UP000265716">
    <property type="component" value="Unassembled WGS sequence"/>
</dbReference>
<proteinExistence type="predicted"/>
<evidence type="ECO:0008006" key="3">
    <source>
        <dbReference type="Google" id="ProtNLM"/>
    </source>
</evidence>
<evidence type="ECO:0000313" key="1">
    <source>
        <dbReference type="EMBL" id="RHY68514.1"/>
    </source>
</evidence>
<dbReference type="VEuPathDB" id="FungiDB:H257_11932"/>
<sequence>MLVGALISSARSRQLKLSPAIVVAGGVGCGVFRFVYRLEHRRLAAIMGSMAFFRLCSYNHKHIVLSYSAVEAISTYYLTHFTHQYWLEHATGVLVTSRLMYTFLFHSDWLLPSQLRMLGFQSGLSPARRASLRANLHDASVTRSLRSVQIFVPLHLLSMLASLAGAKKQQRRPSLSKVASGLLRSVMILTTNYLFPYMLSCQLPQTHHKVMLGMAKLAPSLAQRFESGKRRQAILKAVACYSLITVVYQVKHSAFQNEGRHKLLALWGRRQEYAMWTILYAGLMVYSTCYSDRYTHNQWLVQYLGTVISSVRSRRLRPPPSVFVALGVGCGFFRYINGWRSKGDGKSKLAAWVASLVLFQLCSHQHKHVLLSYACVETIVQLYATSSLIQSTLAPTFRWLVEQCASMVVTARLVHTNLVHPEWMLPAHLAMMDHQSSLSPSRLDAIRQNLHTSATSRCASLHPNRTCATFAYATCRKLLQRSAHIFVPLHGLSLCLSVGMNRPVSLRRTATSLARSLAFMTSSYMLAYSTSCLLPPHNDLAMIRLTSLTPFLAQYLEPPPRRASIVKAVACYSLLSVYFQLSAKYLVVSKRTGTRLAAALFATCMTYLLQHPERHSRWAMEYLYGPKLSTKSKDNDVDADMA</sequence>
<comment type="caution">
    <text evidence="1">The sequence shown here is derived from an EMBL/GenBank/DDBJ whole genome shotgun (WGS) entry which is preliminary data.</text>
</comment>